<reference evidence="2 3" key="1">
    <citation type="submission" date="2019-10" db="EMBL/GenBank/DDBJ databases">
        <title>Nocardia macrotermitis sp. nov. and Nocardia aurantia sp. nov., isolated from the gut of fungus growing-termite Macrotermes natalensis.</title>
        <authorList>
            <person name="Benndorf R."/>
            <person name="Schwitalla J."/>
            <person name="Martin K."/>
            <person name="De Beer W."/>
            <person name="Kaster A.-K."/>
            <person name="Vollmers J."/>
            <person name="Poulsen M."/>
            <person name="Beemelmanns C."/>
        </authorList>
    </citation>
    <scope>NUCLEOTIDE SEQUENCE [LARGE SCALE GENOMIC DNA]</scope>
    <source>
        <strain evidence="2 3">RB56</strain>
    </source>
</reference>
<accession>A0A7K0DQD2</accession>
<name>A0A7K0DQD2_9NOCA</name>
<proteinExistence type="predicted"/>
<comment type="caution">
    <text evidence="2">The sequence shown here is derived from an EMBL/GenBank/DDBJ whole genome shotgun (WGS) entry which is preliminary data.</text>
</comment>
<feature type="region of interest" description="Disordered" evidence="1">
    <location>
        <begin position="1"/>
        <end position="54"/>
    </location>
</feature>
<sequence>MTRSDSVSPARPADLPDPVPTRPHRHRHAIPGSERELPPATGADVTVLDAGGTR</sequence>
<organism evidence="2 3">
    <name type="scientific">Nocardia aurantia</name>
    <dbReference type="NCBI Taxonomy" id="2585199"/>
    <lineage>
        <taxon>Bacteria</taxon>
        <taxon>Bacillati</taxon>
        <taxon>Actinomycetota</taxon>
        <taxon>Actinomycetes</taxon>
        <taxon>Mycobacteriales</taxon>
        <taxon>Nocardiaceae</taxon>
        <taxon>Nocardia</taxon>
    </lineage>
</organism>
<dbReference type="Proteomes" id="UP000431401">
    <property type="component" value="Unassembled WGS sequence"/>
</dbReference>
<dbReference type="EMBL" id="WEGI01000007">
    <property type="protein sequence ID" value="MQY27798.1"/>
    <property type="molecule type" value="Genomic_DNA"/>
</dbReference>
<dbReference type="AlphaFoldDB" id="A0A7K0DQD2"/>
<evidence type="ECO:0000313" key="3">
    <source>
        <dbReference type="Proteomes" id="UP000431401"/>
    </source>
</evidence>
<dbReference type="RefSeq" id="WP_153343258.1">
    <property type="nucleotide sequence ID" value="NZ_WEGI01000007.1"/>
</dbReference>
<evidence type="ECO:0000256" key="1">
    <source>
        <dbReference type="SAM" id="MobiDB-lite"/>
    </source>
</evidence>
<keyword evidence="3" id="KW-1185">Reference proteome</keyword>
<protein>
    <submittedName>
        <fullName evidence="2">Uncharacterized protein</fullName>
    </submittedName>
</protein>
<evidence type="ECO:0000313" key="2">
    <source>
        <dbReference type="EMBL" id="MQY27798.1"/>
    </source>
</evidence>
<gene>
    <name evidence="2" type="ORF">NRB56_33810</name>
</gene>